<comment type="caution">
    <text evidence="5">The sequence shown here is derived from an EMBL/GenBank/DDBJ whole genome shotgun (WGS) entry which is preliminary data.</text>
</comment>
<evidence type="ECO:0000256" key="1">
    <source>
        <dbReference type="ARBA" id="ARBA00022723"/>
    </source>
</evidence>
<accession>A0A561SDP6</accession>
<dbReference type="Gene3D" id="3.30.70.20">
    <property type="match status" value="1"/>
</dbReference>
<gene>
    <name evidence="5" type="ORF">FHX73_16106</name>
</gene>
<proteinExistence type="predicted"/>
<dbReference type="AlphaFoldDB" id="A0A561SDP6"/>
<dbReference type="GO" id="GO:0051536">
    <property type="term" value="F:iron-sulfur cluster binding"/>
    <property type="evidence" value="ECO:0007669"/>
    <property type="project" value="UniProtKB-KW"/>
</dbReference>
<dbReference type="RefSeq" id="WP_145910943.1">
    <property type="nucleotide sequence ID" value="NZ_BAAAMZ010000051.1"/>
</dbReference>
<dbReference type="EMBL" id="VIWT01000006">
    <property type="protein sequence ID" value="TWF72955.1"/>
    <property type="molecule type" value="Genomic_DNA"/>
</dbReference>
<evidence type="ECO:0000259" key="4">
    <source>
        <dbReference type="PROSITE" id="PS51379"/>
    </source>
</evidence>
<dbReference type="SUPFAM" id="SSF54862">
    <property type="entry name" value="4Fe-4S ferredoxins"/>
    <property type="match status" value="1"/>
</dbReference>
<keyword evidence="2" id="KW-0408">Iron</keyword>
<feature type="domain" description="4Fe-4S ferredoxin-type" evidence="4">
    <location>
        <begin position="6"/>
        <end position="35"/>
    </location>
</feature>
<evidence type="ECO:0000256" key="3">
    <source>
        <dbReference type="ARBA" id="ARBA00023014"/>
    </source>
</evidence>
<dbReference type="PROSITE" id="PS51379">
    <property type="entry name" value="4FE4S_FER_2"/>
    <property type="match status" value="2"/>
</dbReference>
<name>A0A561SDP6_9ACTN</name>
<sequence>MPLLPVVFQVNWNACIQCGACVAVCPKEAGFTTPFDTIATDTPCDIACMACEKVCPVTAIDSRTATEQEQAELAAQPVALA</sequence>
<dbReference type="GO" id="GO:0046872">
    <property type="term" value="F:metal ion binding"/>
    <property type="evidence" value="ECO:0007669"/>
    <property type="project" value="UniProtKB-KW"/>
</dbReference>
<keyword evidence="6" id="KW-1185">Reference proteome</keyword>
<keyword evidence="3" id="KW-0411">Iron-sulfur</keyword>
<organism evidence="5 6">
    <name type="scientific">Kitasatospora viridis</name>
    <dbReference type="NCBI Taxonomy" id="281105"/>
    <lineage>
        <taxon>Bacteria</taxon>
        <taxon>Bacillati</taxon>
        <taxon>Actinomycetota</taxon>
        <taxon>Actinomycetes</taxon>
        <taxon>Kitasatosporales</taxon>
        <taxon>Streptomycetaceae</taxon>
        <taxon>Kitasatospora</taxon>
    </lineage>
</organism>
<evidence type="ECO:0000256" key="2">
    <source>
        <dbReference type="ARBA" id="ARBA00023004"/>
    </source>
</evidence>
<dbReference type="InterPro" id="IPR017896">
    <property type="entry name" value="4Fe4S_Fe-S-bd"/>
</dbReference>
<dbReference type="Pfam" id="PF12798">
    <property type="entry name" value="Fer4_3"/>
    <property type="match status" value="1"/>
</dbReference>
<dbReference type="PROSITE" id="PS00198">
    <property type="entry name" value="4FE4S_FER_1"/>
    <property type="match status" value="1"/>
</dbReference>
<protein>
    <submittedName>
        <fullName evidence="5">4Fe-4S binding protein</fullName>
    </submittedName>
</protein>
<feature type="domain" description="4Fe-4S ferredoxin-type" evidence="4">
    <location>
        <begin position="36"/>
        <end position="65"/>
    </location>
</feature>
<dbReference type="Pfam" id="PF00037">
    <property type="entry name" value="Fer4"/>
    <property type="match status" value="1"/>
</dbReference>
<evidence type="ECO:0000313" key="6">
    <source>
        <dbReference type="Proteomes" id="UP000317940"/>
    </source>
</evidence>
<keyword evidence="1" id="KW-0479">Metal-binding</keyword>
<dbReference type="InterPro" id="IPR017900">
    <property type="entry name" value="4Fe4S_Fe_S_CS"/>
</dbReference>
<reference evidence="5 6" key="1">
    <citation type="submission" date="2019-06" db="EMBL/GenBank/DDBJ databases">
        <title>Sequencing the genomes of 1000 actinobacteria strains.</title>
        <authorList>
            <person name="Klenk H.-P."/>
        </authorList>
    </citation>
    <scope>NUCLEOTIDE SEQUENCE [LARGE SCALE GENOMIC DNA]</scope>
    <source>
        <strain evidence="5 6">DSM 44826</strain>
    </source>
</reference>
<dbReference type="Proteomes" id="UP000317940">
    <property type="component" value="Unassembled WGS sequence"/>
</dbReference>
<dbReference type="OrthoDB" id="9800445at2"/>
<evidence type="ECO:0000313" key="5">
    <source>
        <dbReference type="EMBL" id="TWF72955.1"/>
    </source>
</evidence>